<dbReference type="SMART" id="SM00260">
    <property type="entry name" value="CheW"/>
    <property type="match status" value="1"/>
</dbReference>
<dbReference type="PANTHER" id="PTHR22617">
    <property type="entry name" value="CHEMOTAXIS SENSOR HISTIDINE KINASE-RELATED"/>
    <property type="match status" value="1"/>
</dbReference>
<evidence type="ECO:0000313" key="2">
    <source>
        <dbReference type="EMBL" id="BCR05122.1"/>
    </source>
</evidence>
<dbReference type="PROSITE" id="PS50851">
    <property type="entry name" value="CHEW"/>
    <property type="match status" value="1"/>
</dbReference>
<accession>A0ABN6DZ24</accession>
<dbReference type="SUPFAM" id="SSF50341">
    <property type="entry name" value="CheW-like"/>
    <property type="match status" value="1"/>
</dbReference>
<dbReference type="EMBL" id="AP024355">
    <property type="protein sequence ID" value="BCR05122.1"/>
    <property type="molecule type" value="Genomic_DNA"/>
</dbReference>
<dbReference type="PANTHER" id="PTHR22617:SF23">
    <property type="entry name" value="CHEMOTAXIS PROTEIN CHEW"/>
    <property type="match status" value="1"/>
</dbReference>
<dbReference type="Proteomes" id="UP001319827">
    <property type="component" value="Chromosome"/>
</dbReference>
<keyword evidence="3" id="KW-1185">Reference proteome</keyword>
<dbReference type="CDD" id="cd00732">
    <property type="entry name" value="CheW"/>
    <property type="match status" value="1"/>
</dbReference>
<gene>
    <name evidence="2" type="primary">cheW40H-2</name>
    <name evidence="2" type="ORF">DESUT3_21910</name>
</gene>
<name>A0ABN6DZ24_9BACT</name>
<reference evidence="2 3" key="2">
    <citation type="journal article" date="2021" name="Int. J. Syst. Evol. Microbiol.">
        <title>Isolation and Polyphasic Characterization of Desulfuromonas versatilis sp. Nov., an Electrogenic Bacteria Capable of Versatile Metabolism Isolated from a Graphene Oxide-Reducing Enrichment Culture.</title>
        <authorList>
            <person name="Xie L."/>
            <person name="Yoshida N."/>
            <person name="Ishii S."/>
            <person name="Meng L."/>
        </authorList>
    </citation>
    <scope>NUCLEOTIDE SEQUENCE [LARGE SCALE GENOMIC DNA]</scope>
    <source>
        <strain evidence="2 3">NIT-T3</strain>
    </source>
</reference>
<dbReference type="InterPro" id="IPR002545">
    <property type="entry name" value="CheW-lke_dom"/>
</dbReference>
<proteinExistence type="predicted"/>
<evidence type="ECO:0000259" key="1">
    <source>
        <dbReference type="PROSITE" id="PS50851"/>
    </source>
</evidence>
<dbReference type="InterPro" id="IPR036061">
    <property type="entry name" value="CheW-like_dom_sf"/>
</dbReference>
<dbReference type="Gene3D" id="2.40.50.180">
    <property type="entry name" value="CheA-289, Domain 4"/>
    <property type="match status" value="1"/>
</dbReference>
<dbReference type="Pfam" id="PF01584">
    <property type="entry name" value="CheW"/>
    <property type="match status" value="1"/>
</dbReference>
<dbReference type="Gene3D" id="2.30.30.40">
    <property type="entry name" value="SH3 Domains"/>
    <property type="match status" value="1"/>
</dbReference>
<reference evidence="2 3" key="1">
    <citation type="journal article" date="2016" name="C (Basel)">
        <title>Selective Growth of and Electricity Production by Marine Exoelectrogenic Bacteria in Self-Aggregated Hydrogel of Microbially Reduced Graphene Oxide.</title>
        <authorList>
            <person name="Yoshida N."/>
            <person name="Goto Y."/>
            <person name="Miyata Y."/>
        </authorList>
    </citation>
    <scope>NUCLEOTIDE SEQUENCE [LARGE SCALE GENOMIC DNA]</scope>
    <source>
        <strain evidence="2 3">NIT-T3</strain>
    </source>
</reference>
<protein>
    <submittedName>
        <fullName evidence="2">Chemotaxis protein CheW</fullName>
    </submittedName>
</protein>
<dbReference type="RefSeq" id="WP_221248547.1">
    <property type="nucleotide sequence ID" value="NZ_AP024355.1"/>
</dbReference>
<organism evidence="2 3">
    <name type="scientific">Desulfuromonas versatilis</name>
    <dbReference type="NCBI Taxonomy" id="2802975"/>
    <lineage>
        <taxon>Bacteria</taxon>
        <taxon>Pseudomonadati</taxon>
        <taxon>Thermodesulfobacteriota</taxon>
        <taxon>Desulfuromonadia</taxon>
        <taxon>Desulfuromonadales</taxon>
        <taxon>Desulfuromonadaceae</taxon>
        <taxon>Desulfuromonas</taxon>
    </lineage>
</organism>
<dbReference type="InterPro" id="IPR039315">
    <property type="entry name" value="CheW"/>
</dbReference>
<sequence>MNKSLVTQEGGSGEHKEGRKEIQLACFRIGAESYALDIMRIKEIIRPQKLTPVPKAPSFIEGVINLRGSVIPVVDLCKRFEHGAGGLQGKARIIICTLSGRIAGLLVDEVFEVRRYSRKEVQPAPHFLKGKGSEFFLGVCRRGEDLVMILDLERILSTDEKIDLDMIRQSAGSVSGA</sequence>
<evidence type="ECO:0000313" key="3">
    <source>
        <dbReference type="Proteomes" id="UP001319827"/>
    </source>
</evidence>
<feature type="domain" description="CheW-like" evidence="1">
    <location>
        <begin position="21"/>
        <end position="161"/>
    </location>
</feature>